<keyword evidence="2" id="KW-1185">Reference proteome</keyword>
<evidence type="ECO:0000313" key="1">
    <source>
        <dbReference type="EMBL" id="MBP0725212.1"/>
    </source>
</evidence>
<organism evidence="1 2">
    <name type="scientific">Gottfriedia endophytica</name>
    <dbReference type="NCBI Taxonomy" id="2820819"/>
    <lineage>
        <taxon>Bacteria</taxon>
        <taxon>Bacillati</taxon>
        <taxon>Bacillota</taxon>
        <taxon>Bacilli</taxon>
        <taxon>Bacillales</taxon>
        <taxon>Bacillaceae</taxon>
        <taxon>Gottfriedia</taxon>
    </lineage>
</organism>
<dbReference type="AlphaFoldDB" id="A0A940NQR0"/>
<gene>
    <name evidence="1" type="ORF">J5Y03_08405</name>
</gene>
<protein>
    <submittedName>
        <fullName evidence="1">DUF1992 domain-containing protein</fullName>
    </submittedName>
</protein>
<evidence type="ECO:0000313" key="2">
    <source>
        <dbReference type="Proteomes" id="UP000682134"/>
    </source>
</evidence>
<name>A0A940NQR0_9BACI</name>
<dbReference type="EMBL" id="JAGIYQ010000005">
    <property type="protein sequence ID" value="MBP0725212.1"/>
    <property type="molecule type" value="Genomic_DNA"/>
</dbReference>
<comment type="caution">
    <text evidence="1">The sequence shown here is derived from an EMBL/GenBank/DDBJ whole genome shotgun (WGS) entry which is preliminary data.</text>
</comment>
<dbReference type="RefSeq" id="WP_209404548.1">
    <property type="nucleotide sequence ID" value="NZ_JAGIYQ010000005.1"/>
</dbReference>
<sequence>MSEDKKNEHIHWMDDVYKTYEKNAGDEKPSWFGKPLPKSVLKGDIFSGILKEAGFLPDWIKLQKEIHQQMEKCLTLIHTNSKPKEVEEQLVLINEKIKKYNRLCPTILQRMNVDKENIEHLFSAWKQ</sequence>
<reference evidence="1" key="1">
    <citation type="submission" date="2021-04" db="EMBL/GenBank/DDBJ databases">
        <title>Genome seq and assembly of Bacillus sp.</title>
        <authorList>
            <person name="Chhetri G."/>
        </authorList>
    </citation>
    <scope>NUCLEOTIDE SEQUENCE</scope>
    <source>
        <strain evidence="1">RG28</strain>
    </source>
</reference>
<dbReference type="Proteomes" id="UP000682134">
    <property type="component" value="Unassembled WGS sequence"/>
</dbReference>
<proteinExistence type="predicted"/>
<accession>A0A940NQR0</accession>